<name>A0ABQ4QAV0_9HYPH</name>
<gene>
    <name evidence="1" type="ORF">AFCDBAGC_0180</name>
</gene>
<evidence type="ECO:0000313" key="2">
    <source>
        <dbReference type="Proteomes" id="UP001055117"/>
    </source>
</evidence>
<dbReference type="Proteomes" id="UP001055117">
    <property type="component" value="Unassembled WGS sequence"/>
</dbReference>
<keyword evidence="2" id="KW-1185">Reference proteome</keyword>
<protein>
    <recommendedName>
        <fullName evidence="3">Antitoxin Xre/MbcA/ParS-like toxin-binding domain-containing protein</fullName>
    </recommendedName>
</protein>
<sequence>MVATPIGKGGVREGVHGRVRQGLHASATLDAIAEDATHVTVDVSVHGGLADIGPLHRVVVASLKPSGTNATKATTKAVHSALRSAAADFLGRAFANEFRKVVDAYRVMLRESLVKGEDPALKAALNRARLQERILADTSMVEQAEACTLLGLSTANPSATMKRKEDGHEVLRFTTDGRAVYPLFQFDVEGRRLHPAMAQLIARKPKGWSDFRLLHWLTRPHLDMDGTPAEALGTDAQGVLAAFEREIDPPVHG</sequence>
<proteinExistence type="predicted"/>
<reference evidence="1 2" key="1">
    <citation type="journal article" date="2021" name="Front. Microbiol.">
        <title>Comprehensive Comparative Genomics and Phenotyping of Methylobacterium Species.</title>
        <authorList>
            <person name="Alessa O."/>
            <person name="Ogura Y."/>
            <person name="Fujitani Y."/>
            <person name="Takami H."/>
            <person name="Hayashi T."/>
            <person name="Sahin N."/>
            <person name="Tani A."/>
        </authorList>
    </citation>
    <scope>NUCLEOTIDE SEQUENCE [LARGE SCALE GENOMIC DNA]</scope>
    <source>
        <strain evidence="1 2">DSM 23679</strain>
    </source>
</reference>
<evidence type="ECO:0000313" key="1">
    <source>
        <dbReference type="EMBL" id="GJD42344.1"/>
    </source>
</evidence>
<organism evidence="1 2">
    <name type="scientific">Methylobacterium cerastii</name>
    <dbReference type="NCBI Taxonomy" id="932741"/>
    <lineage>
        <taxon>Bacteria</taxon>
        <taxon>Pseudomonadati</taxon>
        <taxon>Pseudomonadota</taxon>
        <taxon>Alphaproteobacteria</taxon>
        <taxon>Hyphomicrobiales</taxon>
        <taxon>Methylobacteriaceae</taxon>
        <taxon>Methylobacterium</taxon>
    </lineage>
</organism>
<dbReference type="EMBL" id="BPQG01000004">
    <property type="protein sequence ID" value="GJD42344.1"/>
    <property type="molecule type" value="Genomic_DNA"/>
</dbReference>
<accession>A0ABQ4QAV0</accession>
<dbReference type="RefSeq" id="WP_187272916.1">
    <property type="nucleotide sequence ID" value="NZ_BPQG01000004.1"/>
</dbReference>
<comment type="caution">
    <text evidence="1">The sequence shown here is derived from an EMBL/GenBank/DDBJ whole genome shotgun (WGS) entry which is preliminary data.</text>
</comment>
<evidence type="ECO:0008006" key="3">
    <source>
        <dbReference type="Google" id="ProtNLM"/>
    </source>
</evidence>